<evidence type="ECO:0000313" key="2">
    <source>
        <dbReference type="Proteomes" id="UP001175097"/>
    </source>
</evidence>
<sequence>MIDDSLLLDHRALALEKVSSGKYLSKIITLHGIYLSETCPIELLNRACLRYHSTKKGRKEAVRTLMDFGKKPPFLISDEVGVFPTKASKHPDCVWIFGHFFATEMVDKKNTKLTFKNGMTINVKESLYTIKKQKLRLHTLLSHVQQSKRQYISEQPMFVVNDPNSKYNAAN</sequence>
<gene>
    <name evidence="1" type="ORF">P5G49_00260</name>
</gene>
<comment type="caution">
    <text evidence="1">The sequence shown here is derived from an EMBL/GenBank/DDBJ whole genome shotgun (WGS) entry which is preliminary data.</text>
</comment>
<name>A0ABT8JLJ4_9BACL</name>
<reference evidence="1" key="1">
    <citation type="submission" date="2023-03" db="EMBL/GenBank/DDBJ databases">
        <title>MT1 and MT2 Draft Genomes of Novel Species.</title>
        <authorList>
            <person name="Venkateswaran K."/>
        </authorList>
    </citation>
    <scope>NUCLEOTIDE SEQUENCE</scope>
    <source>
        <strain evidence="1">F6_3S_P_2</strain>
    </source>
</reference>
<organism evidence="1 2">
    <name type="scientific">Sporosarcina highlanderae</name>
    <dbReference type="NCBI Taxonomy" id="3035916"/>
    <lineage>
        <taxon>Bacteria</taxon>
        <taxon>Bacillati</taxon>
        <taxon>Bacillota</taxon>
        <taxon>Bacilli</taxon>
        <taxon>Bacillales</taxon>
        <taxon>Caryophanaceae</taxon>
        <taxon>Sporosarcina</taxon>
    </lineage>
</organism>
<dbReference type="Pfam" id="PF06338">
    <property type="entry name" value="ComK"/>
    <property type="match status" value="1"/>
</dbReference>
<evidence type="ECO:0000313" key="1">
    <source>
        <dbReference type="EMBL" id="MDN4605907.1"/>
    </source>
</evidence>
<proteinExistence type="predicted"/>
<protein>
    <submittedName>
        <fullName evidence="1">Competence protein ComK</fullName>
    </submittedName>
</protein>
<dbReference type="RefSeq" id="WP_301241399.1">
    <property type="nucleotide sequence ID" value="NZ_JAROCC010000001.1"/>
</dbReference>
<accession>A0ABT8JLJ4</accession>
<dbReference type="EMBL" id="JAROCC010000001">
    <property type="protein sequence ID" value="MDN4605907.1"/>
    <property type="molecule type" value="Genomic_DNA"/>
</dbReference>
<keyword evidence="2" id="KW-1185">Reference proteome</keyword>
<dbReference type="InterPro" id="IPR010461">
    <property type="entry name" value="ComK"/>
</dbReference>
<dbReference type="Proteomes" id="UP001175097">
    <property type="component" value="Unassembled WGS sequence"/>
</dbReference>